<dbReference type="Proteomes" id="UP000694422">
    <property type="component" value="Unplaced"/>
</dbReference>
<reference evidence="3" key="2">
    <citation type="submission" date="2025-09" db="UniProtKB">
        <authorList>
            <consortium name="Ensembl"/>
        </authorList>
    </citation>
    <scope>IDENTIFICATION</scope>
</reference>
<keyword evidence="1" id="KW-1133">Transmembrane helix</keyword>
<evidence type="ECO:0000256" key="2">
    <source>
        <dbReference type="SAM" id="SignalP"/>
    </source>
</evidence>
<reference evidence="3" key="1">
    <citation type="submission" date="2025-08" db="UniProtKB">
        <authorList>
            <consortium name="Ensembl"/>
        </authorList>
    </citation>
    <scope>IDENTIFICATION</scope>
</reference>
<sequence length="121" mass="14418">RMKSGWVKWLWLWLCLGLSSLLIRQTEAPSPVESQEWSQPYAVLCWPNLVLVRTIFSILLVTIILWHFVPWIRRAQPRNTFPWCGLMYIYTNLISALKILQLLCTANEFDFYPIEMTRPYL</sequence>
<proteinExistence type="predicted"/>
<keyword evidence="1" id="KW-0472">Membrane</keyword>
<evidence type="ECO:0000313" key="3">
    <source>
        <dbReference type="Ensembl" id="ENSSDAP00000022431.1"/>
    </source>
</evidence>
<dbReference type="AlphaFoldDB" id="A0A8C9Q9H0"/>
<evidence type="ECO:0000256" key="1">
    <source>
        <dbReference type="SAM" id="Phobius"/>
    </source>
</evidence>
<evidence type="ECO:0000313" key="4">
    <source>
        <dbReference type="Proteomes" id="UP000694422"/>
    </source>
</evidence>
<keyword evidence="4" id="KW-1185">Reference proteome</keyword>
<feature type="chain" id="PRO_5034021118" evidence="2">
    <location>
        <begin position="29"/>
        <end position="121"/>
    </location>
</feature>
<protein>
    <submittedName>
        <fullName evidence="3">Uncharacterized protein</fullName>
    </submittedName>
</protein>
<keyword evidence="1" id="KW-0812">Transmembrane</keyword>
<keyword evidence="2" id="KW-0732">Signal</keyword>
<organism evidence="3 4">
    <name type="scientific">Spermophilus dauricus</name>
    <name type="common">Daurian ground squirrel</name>
    <dbReference type="NCBI Taxonomy" id="99837"/>
    <lineage>
        <taxon>Eukaryota</taxon>
        <taxon>Metazoa</taxon>
        <taxon>Chordata</taxon>
        <taxon>Craniata</taxon>
        <taxon>Vertebrata</taxon>
        <taxon>Euteleostomi</taxon>
        <taxon>Mammalia</taxon>
        <taxon>Eutheria</taxon>
        <taxon>Euarchontoglires</taxon>
        <taxon>Glires</taxon>
        <taxon>Rodentia</taxon>
        <taxon>Sciuromorpha</taxon>
        <taxon>Sciuridae</taxon>
        <taxon>Xerinae</taxon>
        <taxon>Marmotini</taxon>
        <taxon>Spermophilus</taxon>
    </lineage>
</organism>
<accession>A0A8C9Q9H0</accession>
<dbReference type="Ensembl" id="ENSSDAT00000025640.1">
    <property type="protein sequence ID" value="ENSSDAP00000022431.1"/>
    <property type="gene ID" value="ENSSDAG00000020409.1"/>
</dbReference>
<feature type="transmembrane region" description="Helical" evidence="1">
    <location>
        <begin position="81"/>
        <end position="103"/>
    </location>
</feature>
<feature type="transmembrane region" description="Helical" evidence="1">
    <location>
        <begin position="50"/>
        <end position="69"/>
    </location>
</feature>
<feature type="signal peptide" evidence="2">
    <location>
        <begin position="1"/>
        <end position="28"/>
    </location>
</feature>
<name>A0A8C9Q9H0_SPEDA</name>